<proteinExistence type="predicted"/>
<evidence type="ECO:0000313" key="1">
    <source>
        <dbReference type="EMBL" id="PKI65280.1"/>
    </source>
</evidence>
<dbReference type="AlphaFoldDB" id="A0A2I0KAS1"/>
<accession>A0A2I0KAS1</accession>
<organism evidence="1 2">
    <name type="scientific">Punica granatum</name>
    <name type="common">Pomegranate</name>
    <dbReference type="NCBI Taxonomy" id="22663"/>
    <lineage>
        <taxon>Eukaryota</taxon>
        <taxon>Viridiplantae</taxon>
        <taxon>Streptophyta</taxon>
        <taxon>Embryophyta</taxon>
        <taxon>Tracheophyta</taxon>
        <taxon>Spermatophyta</taxon>
        <taxon>Magnoliopsida</taxon>
        <taxon>eudicotyledons</taxon>
        <taxon>Gunneridae</taxon>
        <taxon>Pentapetalae</taxon>
        <taxon>rosids</taxon>
        <taxon>malvids</taxon>
        <taxon>Myrtales</taxon>
        <taxon>Lythraceae</taxon>
        <taxon>Punica</taxon>
    </lineage>
</organism>
<reference evidence="1 2" key="1">
    <citation type="submission" date="2017-11" db="EMBL/GenBank/DDBJ databases">
        <title>De-novo sequencing of pomegranate (Punica granatum L.) genome.</title>
        <authorList>
            <person name="Akparov Z."/>
            <person name="Amiraslanov A."/>
            <person name="Hajiyeva S."/>
            <person name="Abbasov M."/>
            <person name="Kaur K."/>
            <person name="Hamwieh A."/>
            <person name="Solovyev V."/>
            <person name="Salamov A."/>
            <person name="Braich B."/>
            <person name="Kosarev P."/>
            <person name="Mahmoud A."/>
            <person name="Hajiyev E."/>
            <person name="Babayeva S."/>
            <person name="Izzatullayeva V."/>
            <person name="Mammadov A."/>
            <person name="Mammadov A."/>
            <person name="Sharifova S."/>
            <person name="Ojaghi J."/>
            <person name="Eynullazada K."/>
            <person name="Bayramov B."/>
            <person name="Abdulazimova A."/>
            <person name="Shahmuradov I."/>
        </authorList>
    </citation>
    <scope>NUCLEOTIDE SEQUENCE [LARGE SCALE GENOMIC DNA]</scope>
    <source>
        <strain evidence="2">cv. AG2017</strain>
        <tissue evidence="1">Leaf</tissue>
    </source>
</reference>
<keyword evidence="2" id="KW-1185">Reference proteome</keyword>
<protein>
    <submittedName>
        <fullName evidence="1">Uncharacterized protein</fullName>
    </submittedName>
</protein>
<evidence type="ECO:0000313" key="2">
    <source>
        <dbReference type="Proteomes" id="UP000233551"/>
    </source>
</evidence>
<dbReference type="EMBL" id="PGOL01000761">
    <property type="protein sequence ID" value="PKI65280.1"/>
    <property type="molecule type" value="Genomic_DNA"/>
</dbReference>
<name>A0A2I0KAS1_PUNGR</name>
<sequence length="108" mass="12282">MAFTYLSLILKDVKRPTSFNLFLAHAGMEAHAATRRAIRPGPYERPTVAMVNPGVKFEGHFGVPIFMEDDDPELFRPGSFRQVDEKLTDKEHNKNSGAGFKYCSYRML</sequence>
<gene>
    <name evidence="1" type="ORF">CRG98_014318</name>
</gene>
<comment type="caution">
    <text evidence="1">The sequence shown here is derived from an EMBL/GenBank/DDBJ whole genome shotgun (WGS) entry which is preliminary data.</text>
</comment>
<dbReference type="Proteomes" id="UP000233551">
    <property type="component" value="Unassembled WGS sequence"/>
</dbReference>